<accession>A0A2T3W8U0</accession>
<dbReference type="InterPro" id="IPR050583">
    <property type="entry name" value="Mycobacterial_A85_antigen"/>
</dbReference>
<keyword evidence="2" id="KW-1185">Reference proteome</keyword>
<organism evidence="1 2">
    <name type="scientific">Deinococcus arcticus</name>
    <dbReference type="NCBI Taxonomy" id="2136176"/>
    <lineage>
        <taxon>Bacteria</taxon>
        <taxon>Thermotogati</taxon>
        <taxon>Deinococcota</taxon>
        <taxon>Deinococci</taxon>
        <taxon>Deinococcales</taxon>
        <taxon>Deinococcaceae</taxon>
        <taxon>Deinococcus</taxon>
    </lineage>
</organism>
<dbReference type="RefSeq" id="WP_107137548.1">
    <property type="nucleotide sequence ID" value="NZ_PYSV01000006.1"/>
</dbReference>
<protein>
    <submittedName>
        <fullName evidence="1">Esterase</fullName>
    </submittedName>
</protein>
<proteinExistence type="predicted"/>
<dbReference type="EMBL" id="PYSV01000006">
    <property type="protein sequence ID" value="PTA68320.1"/>
    <property type="molecule type" value="Genomic_DNA"/>
</dbReference>
<dbReference type="InterPro" id="IPR000801">
    <property type="entry name" value="Esterase-like"/>
</dbReference>
<dbReference type="AlphaFoldDB" id="A0A2T3W8U0"/>
<evidence type="ECO:0000313" key="2">
    <source>
        <dbReference type="Proteomes" id="UP000240317"/>
    </source>
</evidence>
<dbReference type="SUPFAM" id="SSF53474">
    <property type="entry name" value="alpha/beta-Hydrolases"/>
    <property type="match status" value="1"/>
</dbReference>
<dbReference type="Pfam" id="PF00756">
    <property type="entry name" value="Esterase"/>
    <property type="match status" value="1"/>
</dbReference>
<dbReference type="OrthoDB" id="9784036at2"/>
<sequence>MPEVRFRLTLPPGPPPAGTLFLTGDFRGWSAEPGDFVFAGGELRAELPEGTLSGVKVRALGPAGTLTEEGDAWGGRAPAHPLVVRGTSVVELTVAGWQDERAGQGRPPRSAPPREEVTLIAPWGPQSVRLWWPAGHDGPLPLLILHDGQNVFDEGPTFAGQSWDAAGAAQALADAGRPCRIAALPVNHERSRRYVPFGFELNGFESGADAYADWLRGTLLPSLGRRFGAVPPAQVALAGSSFGGLITAYCGLRDPGTYGTLGVFSPAVWPADFEFLRWWQGRRDPLARVWVDMGDHEGGSLTGAQEVTELARNMAAHLRPHVQEVHFTVGKGHWHDEAAWRARLPGFLRWWLGGLTPPTP</sequence>
<dbReference type="PANTHER" id="PTHR48098">
    <property type="entry name" value="ENTEROCHELIN ESTERASE-RELATED"/>
    <property type="match status" value="1"/>
</dbReference>
<dbReference type="InterPro" id="IPR029058">
    <property type="entry name" value="AB_hydrolase_fold"/>
</dbReference>
<gene>
    <name evidence="1" type="ORF">C8263_07700</name>
</gene>
<reference evidence="1 2" key="1">
    <citation type="submission" date="2018-03" db="EMBL/GenBank/DDBJ databases">
        <title>Draft genome of Deinococcus sp. OD32.</title>
        <authorList>
            <person name="Wang X.-P."/>
            <person name="Du Z.-J."/>
        </authorList>
    </citation>
    <scope>NUCLEOTIDE SEQUENCE [LARGE SCALE GENOMIC DNA]</scope>
    <source>
        <strain evidence="1 2">OD32</strain>
    </source>
</reference>
<dbReference type="PANTHER" id="PTHR48098:SF6">
    <property type="entry name" value="FERRI-BACILLIBACTIN ESTERASE BESA"/>
    <property type="match status" value="1"/>
</dbReference>
<comment type="caution">
    <text evidence="1">The sequence shown here is derived from an EMBL/GenBank/DDBJ whole genome shotgun (WGS) entry which is preliminary data.</text>
</comment>
<name>A0A2T3W8U0_9DEIO</name>
<dbReference type="Gene3D" id="3.40.50.1820">
    <property type="entry name" value="alpha/beta hydrolase"/>
    <property type="match status" value="1"/>
</dbReference>
<evidence type="ECO:0000313" key="1">
    <source>
        <dbReference type="EMBL" id="PTA68320.1"/>
    </source>
</evidence>
<dbReference type="Proteomes" id="UP000240317">
    <property type="component" value="Unassembled WGS sequence"/>
</dbReference>